<evidence type="ECO:0000256" key="1">
    <source>
        <dbReference type="ARBA" id="ARBA00003836"/>
    </source>
</evidence>
<comment type="subunit">
    <text evidence="5">May form a complex with LTO1.</text>
</comment>
<evidence type="ECO:0000256" key="8">
    <source>
        <dbReference type="ARBA" id="ARBA00022490"/>
    </source>
</evidence>
<keyword evidence="8" id="KW-0963">Cytoplasm</keyword>
<comment type="subcellular location">
    <subcellularLocation>
        <location evidence="3">Cytoplasm</location>
    </subcellularLocation>
    <subcellularLocation>
        <location evidence="2">Nucleus</location>
    </subcellularLocation>
</comment>
<evidence type="ECO:0000313" key="12">
    <source>
        <dbReference type="EMBL" id="KAF7506511.1"/>
    </source>
</evidence>
<evidence type="ECO:0000313" key="13">
    <source>
        <dbReference type="Proteomes" id="UP000606974"/>
    </source>
</evidence>
<keyword evidence="13" id="KW-1185">Reference proteome</keyword>
<evidence type="ECO:0000256" key="6">
    <source>
        <dbReference type="ARBA" id="ARBA00017286"/>
    </source>
</evidence>
<dbReference type="GO" id="GO:0005634">
    <property type="term" value="C:nucleus"/>
    <property type="evidence" value="ECO:0007669"/>
    <property type="project" value="UniProtKB-SubCell"/>
</dbReference>
<feature type="region of interest" description="Disordered" evidence="10">
    <location>
        <begin position="28"/>
        <end position="90"/>
    </location>
</feature>
<gene>
    <name evidence="12" type="ORF">GJ744_011657</name>
</gene>
<dbReference type="Proteomes" id="UP000606974">
    <property type="component" value="Unassembled WGS sequence"/>
</dbReference>
<comment type="similarity">
    <text evidence="4">Belongs to the YAE1 family.</text>
</comment>
<evidence type="ECO:0000256" key="3">
    <source>
        <dbReference type="ARBA" id="ARBA00004496"/>
    </source>
</evidence>
<proteinExistence type="inferred from homology"/>
<dbReference type="GO" id="GO:0005737">
    <property type="term" value="C:cytoplasm"/>
    <property type="evidence" value="ECO:0007669"/>
    <property type="project" value="UniProtKB-SubCell"/>
</dbReference>
<keyword evidence="9" id="KW-0539">Nucleus</keyword>
<comment type="caution">
    <text evidence="12">The sequence shown here is derived from an EMBL/GenBank/DDBJ whole genome shotgun (WGS) entry which is preliminary data.</text>
</comment>
<dbReference type="InterPro" id="IPR038881">
    <property type="entry name" value="Yae1-like"/>
</dbReference>
<evidence type="ECO:0000256" key="5">
    <source>
        <dbReference type="ARBA" id="ARBA00011427"/>
    </source>
</evidence>
<feature type="region of interest" description="Disordered" evidence="10">
    <location>
        <begin position="387"/>
        <end position="469"/>
    </location>
</feature>
<name>A0A8H7AG85_9EURO</name>
<dbReference type="OrthoDB" id="4121248at2759"/>
<evidence type="ECO:0000256" key="7">
    <source>
        <dbReference type="ARBA" id="ARBA00018400"/>
    </source>
</evidence>
<feature type="region of interest" description="Disordered" evidence="10">
    <location>
        <begin position="109"/>
        <end position="132"/>
    </location>
</feature>
<comment type="function">
    <text evidence="1">The complex LTO1:YAE1 may function as a target specific adapter that probably recruits apo-RPLI1 to the cytosolic iron-sulfur protein assembly (CIA) complex machinery. May be required for biogenesis of the large ribosomal subunit and initiation of translation.</text>
</comment>
<sequence length="469" mass="50317">MPKRKAAEMTNQTITNEEFARIFRALTDDEEAEQQQQQQQQQAVVAHIPNQGSPTPFSNSRDLETDNNAVNPSPFQEEPGQNYQGFDGQTQDFSFPALNCAFTQYDNSGDQHVSPPGQVLPTTTAPSVSSSYFPPAPAPAPAGINPDILAGALQVATTATGPSAPTWPVNNTTATPFAPPHPQTFFLTAPQLTNSARLIPTTISTTAPTPTPTISNMVVLYRPPSPQPELLSEYPHLHRTHHTTGYRDGLAQGRSQTSQTGFDAGFRIGMHYGSRVGRVLGILEFALAGTTERLSHEILARAKTELEVGALVRDIEAETGIVRDGHLNPNVNVNWGMGVQNMAGNSYAAGNWNGNGNANSNAYYMGIQEAAAAAATAAGAAGTYTPPYTTMSGAPPPPQQPHHHHHHHQQQQQPPPPQIPQPQPQTQPSSTPPLPRYGPPANFLFFTFPTKPASTIPTSTPTNSRSCSQ</sequence>
<evidence type="ECO:0000256" key="10">
    <source>
        <dbReference type="SAM" id="MobiDB-lite"/>
    </source>
</evidence>
<accession>A0A8H7AG85</accession>
<feature type="compositionally biased region" description="Polar residues" evidence="10">
    <location>
        <begin position="452"/>
        <end position="469"/>
    </location>
</feature>
<evidence type="ECO:0000256" key="9">
    <source>
        <dbReference type="ARBA" id="ARBA00023242"/>
    </source>
</evidence>
<dbReference type="EMBL" id="JAACFV010000085">
    <property type="protein sequence ID" value="KAF7506511.1"/>
    <property type="molecule type" value="Genomic_DNA"/>
</dbReference>
<evidence type="ECO:0000256" key="4">
    <source>
        <dbReference type="ARBA" id="ARBA00007096"/>
    </source>
</evidence>
<organism evidence="12 13">
    <name type="scientific">Endocarpon pusillum</name>
    <dbReference type="NCBI Taxonomy" id="364733"/>
    <lineage>
        <taxon>Eukaryota</taxon>
        <taxon>Fungi</taxon>
        <taxon>Dikarya</taxon>
        <taxon>Ascomycota</taxon>
        <taxon>Pezizomycotina</taxon>
        <taxon>Eurotiomycetes</taxon>
        <taxon>Chaetothyriomycetidae</taxon>
        <taxon>Verrucariales</taxon>
        <taxon>Verrucariaceae</taxon>
        <taxon>Endocarpon</taxon>
    </lineage>
</organism>
<feature type="domain" description="Essential protein Yae1 N-terminal" evidence="11">
    <location>
        <begin position="245"/>
        <end position="283"/>
    </location>
</feature>
<reference evidence="12" key="1">
    <citation type="submission" date="2020-02" db="EMBL/GenBank/DDBJ databases">
        <authorList>
            <person name="Palmer J.M."/>
        </authorList>
    </citation>
    <scope>NUCLEOTIDE SEQUENCE</scope>
    <source>
        <strain evidence="12">EPUS1.4</strain>
        <tissue evidence="12">Thallus</tissue>
    </source>
</reference>
<evidence type="ECO:0000256" key="2">
    <source>
        <dbReference type="ARBA" id="ARBA00004123"/>
    </source>
</evidence>
<dbReference type="PANTHER" id="PTHR18829:SF0">
    <property type="entry name" value="PROTEIN YAE1 HOMOLOG"/>
    <property type="match status" value="1"/>
</dbReference>
<dbReference type="PANTHER" id="PTHR18829">
    <property type="entry name" value="PROTEIN YAE1 HOMOLOG"/>
    <property type="match status" value="1"/>
</dbReference>
<protein>
    <recommendedName>
        <fullName evidence="7">Protein YAE1</fullName>
    </recommendedName>
    <alternativeName>
        <fullName evidence="6">Protein yae1</fullName>
    </alternativeName>
</protein>
<dbReference type="AlphaFoldDB" id="A0A8H7AG85"/>
<evidence type="ECO:0000259" key="11">
    <source>
        <dbReference type="Pfam" id="PF09811"/>
    </source>
</evidence>
<feature type="compositionally biased region" description="Pro residues" evidence="10">
    <location>
        <begin position="413"/>
        <end position="438"/>
    </location>
</feature>
<dbReference type="InterPro" id="IPR019191">
    <property type="entry name" value="Essential_protein_Yae1_N"/>
</dbReference>
<feature type="compositionally biased region" description="Polar residues" evidence="10">
    <location>
        <begin position="50"/>
        <end position="90"/>
    </location>
</feature>
<dbReference type="Pfam" id="PF09811">
    <property type="entry name" value="Yae1_N"/>
    <property type="match status" value="1"/>
</dbReference>